<protein>
    <submittedName>
        <fullName evidence="2">Uncharacterized protein</fullName>
    </submittedName>
</protein>
<dbReference type="PANTHER" id="PTHR47331">
    <property type="entry name" value="PHD-TYPE DOMAIN-CONTAINING PROTEIN"/>
    <property type="match status" value="1"/>
</dbReference>
<evidence type="ECO:0000313" key="3">
    <source>
        <dbReference type="Proteomes" id="UP000807504"/>
    </source>
</evidence>
<reference evidence="2" key="1">
    <citation type="journal article" date="2020" name="bioRxiv">
        <title>Chromosome-level reference genome of the European wasp spider Argiope bruennichi: a resource for studies on range expansion and evolutionary adaptation.</title>
        <authorList>
            <person name="Sheffer M.M."/>
            <person name="Hoppe A."/>
            <person name="Krehenwinkel H."/>
            <person name="Uhl G."/>
            <person name="Kuss A.W."/>
            <person name="Jensen L."/>
            <person name="Jensen C."/>
            <person name="Gillespie R.G."/>
            <person name="Hoff K.J."/>
            <person name="Prost S."/>
        </authorList>
    </citation>
    <scope>NUCLEOTIDE SEQUENCE</scope>
</reference>
<reference evidence="2" key="2">
    <citation type="submission" date="2020-06" db="EMBL/GenBank/DDBJ databases">
        <authorList>
            <person name="Sheffer M."/>
        </authorList>
    </citation>
    <scope>NUCLEOTIDE SEQUENCE</scope>
</reference>
<evidence type="ECO:0000313" key="2">
    <source>
        <dbReference type="EMBL" id="KAF8773066.1"/>
    </source>
</evidence>
<dbReference type="Proteomes" id="UP000807504">
    <property type="component" value="Unassembled WGS sequence"/>
</dbReference>
<dbReference type="Pfam" id="PF05380">
    <property type="entry name" value="Peptidase_A17"/>
    <property type="match status" value="1"/>
</dbReference>
<gene>
    <name evidence="2" type="ORF">HNY73_015760</name>
</gene>
<evidence type="ECO:0000256" key="1">
    <source>
        <dbReference type="SAM" id="MobiDB-lite"/>
    </source>
</evidence>
<dbReference type="EMBL" id="JABXBU010002227">
    <property type="protein sequence ID" value="KAF8773066.1"/>
    <property type="molecule type" value="Genomic_DNA"/>
</dbReference>
<sequence>MSAVKFDLRGWVASEKNVEETKKRYIPILGLSWDTENDELSCNSAINISEENITKRTLLSTAQRIYDPIGFTSPTTLIPKIILQKTRKRKINWDDVLPPDICNEFSAWYKHQKDKDTNTQLPATPAVSDQDSSEDDDYINKVTPDVVTKAGRNYEQYNTDSKFGFKAAKIPKLLLEP</sequence>
<dbReference type="InterPro" id="IPR008042">
    <property type="entry name" value="Retrotrans_Pao"/>
</dbReference>
<accession>A0A8T0EK09</accession>
<comment type="caution">
    <text evidence="2">The sequence shown here is derived from an EMBL/GenBank/DDBJ whole genome shotgun (WGS) entry which is preliminary data.</text>
</comment>
<feature type="region of interest" description="Disordered" evidence="1">
    <location>
        <begin position="114"/>
        <end position="140"/>
    </location>
</feature>
<feature type="compositionally biased region" description="Polar residues" evidence="1">
    <location>
        <begin position="118"/>
        <end position="130"/>
    </location>
</feature>
<keyword evidence="3" id="KW-1185">Reference proteome</keyword>
<proteinExistence type="predicted"/>
<dbReference type="AlphaFoldDB" id="A0A8T0EK09"/>
<name>A0A8T0EK09_ARGBR</name>
<organism evidence="2 3">
    <name type="scientific">Argiope bruennichi</name>
    <name type="common">Wasp spider</name>
    <name type="synonym">Aranea bruennichi</name>
    <dbReference type="NCBI Taxonomy" id="94029"/>
    <lineage>
        <taxon>Eukaryota</taxon>
        <taxon>Metazoa</taxon>
        <taxon>Ecdysozoa</taxon>
        <taxon>Arthropoda</taxon>
        <taxon>Chelicerata</taxon>
        <taxon>Arachnida</taxon>
        <taxon>Araneae</taxon>
        <taxon>Araneomorphae</taxon>
        <taxon>Entelegynae</taxon>
        <taxon>Araneoidea</taxon>
        <taxon>Araneidae</taxon>
        <taxon>Argiope</taxon>
    </lineage>
</organism>